<dbReference type="Proteomes" id="UP000063781">
    <property type="component" value="Chromosome"/>
</dbReference>
<evidence type="ECO:0000313" key="4">
    <source>
        <dbReference type="EMBL" id="AMC94556.1"/>
    </source>
</evidence>
<organism evidence="4 5">
    <name type="scientific">Erysipelothrix larvae</name>
    <dbReference type="NCBI Taxonomy" id="1514105"/>
    <lineage>
        <taxon>Bacteria</taxon>
        <taxon>Bacillati</taxon>
        <taxon>Bacillota</taxon>
        <taxon>Erysipelotrichia</taxon>
        <taxon>Erysipelotrichales</taxon>
        <taxon>Erysipelotrichaceae</taxon>
        <taxon>Erysipelothrix</taxon>
    </lineage>
</organism>
<dbReference type="SUPFAM" id="SSF46955">
    <property type="entry name" value="Putative DNA-binding domain"/>
    <property type="match status" value="1"/>
</dbReference>
<feature type="transmembrane region" description="Helical" evidence="2">
    <location>
        <begin position="183"/>
        <end position="205"/>
    </location>
</feature>
<dbReference type="GO" id="GO:0003700">
    <property type="term" value="F:DNA-binding transcription factor activity"/>
    <property type="evidence" value="ECO:0007669"/>
    <property type="project" value="InterPro"/>
</dbReference>
<dbReference type="RefSeq" id="WP_067634426.1">
    <property type="nucleotide sequence ID" value="NZ_CP013213.1"/>
</dbReference>
<dbReference type="STRING" id="1514105.AOC36_11410"/>
<accession>A0A0X8H1X6</accession>
<dbReference type="InterPro" id="IPR009061">
    <property type="entry name" value="DNA-bd_dom_put_sf"/>
</dbReference>
<reference evidence="4 5" key="1">
    <citation type="submission" date="2015-10" db="EMBL/GenBank/DDBJ databases">
        <title>Erysipelothrix larvae sp. LV19 isolated from the larval gut of the rhinoceros beetle, Trypoxylus dichotomus.</title>
        <authorList>
            <person name="Lim S."/>
            <person name="Kim B.-C."/>
        </authorList>
    </citation>
    <scope>NUCLEOTIDE SEQUENCE [LARGE SCALE GENOMIC DNA]</scope>
    <source>
        <strain evidence="4 5">LV19</strain>
    </source>
</reference>
<dbReference type="InterPro" id="IPR047057">
    <property type="entry name" value="MerR_fam"/>
</dbReference>
<keyword evidence="2" id="KW-1133">Transmembrane helix</keyword>
<keyword evidence="2" id="KW-0812">Transmembrane</keyword>
<dbReference type="CDD" id="cd01106">
    <property type="entry name" value="HTH_TipAL-Mta"/>
    <property type="match status" value="1"/>
</dbReference>
<proteinExistence type="predicted"/>
<dbReference type="KEGG" id="erl:AOC36_11410"/>
<evidence type="ECO:0000259" key="3">
    <source>
        <dbReference type="PROSITE" id="PS50937"/>
    </source>
</evidence>
<dbReference type="PANTHER" id="PTHR30204">
    <property type="entry name" value="REDOX-CYCLING DRUG-SENSING TRANSCRIPTIONAL ACTIVATOR SOXR"/>
    <property type="match status" value="1"/>
</dbReference>
<dbReference type="GO" id="GO:0003677">
    <property type="term" value="F:DNA binding"/>
    <property type="evidence" value="ECO:0007669"/>
    <property type="project" value="UniProtKB-KW"/>
</dbReference>
<dbReference type="AlphaFoldDB" id="A0A0X8H1X6"/>
<evidence type="ECO:0000313" key="5">
    <source>
        <dbReference type="Proteomes" id="UP000063781"/>
    </source>
</evidence>
<gene>
    <name evidence="4" type="ORF">AOC36_11410</name>
</gene>
<dbReference type="SMART" id="SM00422">
    <property type="entry name" value="HTH_MERR"/>
    <property type="match status" value="1"/>
</dbReference>
<dbReference type="InterPro" id="IPR000551">
    <property type="entry name" value="MerR-type_HTH_dom"/>
</dbReference>
<keyword evidence="2" id="KW-0472">Membrane</keyword>
<dbReference type="PRINTS" id="PR00040">
    <property type="entry name" value="HTHMERR"/>
</dbReference>
<evidence type="ECO:0000256" key="2">
    <source>
        <dbReference type="SAM" id="Phobius"/>
    </source>
</evidence>
<dbReference type="PROSITE" id="PS50937">
    <property type="entry name" value="HTH_MERR_2"/>
    <property type="match status" value="1"/>
</dbReference>
<name>A0A0X8H1X6_9FIRM</name>
<dbReference type="Pfam" id="PF13411">
    <property type="entry name" value="MerR_1"/>
    <property type="match status" value="1"/>
</dbReference>
<sequence>MTKKFYTVGEMAELSGVSVKTLYHYQKIGILSPHRTGPNNYRYYSDLEINRLQEILIYRNMGFKLETIKTLFDAHSTDSRVDILNNQLAYAQKEVQHYEHIIDLLHRSIEDELKGHTVMEKKEKFENLEKYDDSIPRTLTNLTVIMSKPYLILFMLFGIMMIYFNGAYLINGDYIWGPPFESILINVLFILLGIVTVFTSAKIVFFTKTKDMLRDVNEPYRKTK</sequence>
<feature type="transmembrane region" description="Helical" evidence="2">
    <location>
        <begin position="150"/>
        <end position="171"/>
    </location>
</feature>
<dbReference type="OrthoDB" id="9773308at2"/>
<keyword evidence="5" id="KW-1185">Reference proteome</keyword>
<feature type="domain" description="HTH merR-type" evidence="3">
    <location>
        <begin position="5"/>
        <end position="74"/>
    </location>
</feature>
<dbReference type="EMBL" id="CP013213">
    <property type="protein sequence ID" value="AMC94556.1"/>
    <property type="molecule type" value="Genomic_DNA"/>
</dbReference>
<dbReference type="PANTHER" id="PTHR30204:SF90">
    <property type="entry name" value="HTH-TYPE TRANSCRIPTIONAL ACTIVATOR MTA"/>
    <property type="match status" value="1"/>
</dbReference>
<protein>
    <recommendedName>
        <fullName evidence="3">HTH merR-type domain-containing protein</fullName>
    </recommendedName>
</protein>
<evidence type="ECO:0000256" key="1">
    <source>
        <dbReference type="ARBA" id="ARBA00023125"/>
    </source>
</evidence>
<keyword evidence="1" id="KW-0238">DNA-binding</keyword>
<dbReference type="Gene3D" id="1.10.1660.10">
    <property type="match status" value="1"/>
</dbReference>